<feature type="repeat" description="ANK" evidence="3">
    <location>
        <begin position="54"/>
        <end position="86"/>
    </location>
</feature>
<dbReference type="PANTHER" id="PTHR24198:SF165">
    <property type="entry name" value="ANKYRIN REPEAT-CONTAINING PROTEIN-RELATED"/>
    <property type="match status" value="1"/>
</dbReference>
<evidence type="ECO:0000313" key="4">
    <source>
        <dbReference type="EMBL" id="RPD42259.1"/>
    </source>
</evidence>
<evidence type="ECO:0000256" key="1">
    <source>
        <dbReference type="ARBA" id="ARBA00022737"/>
    </source>
</evidence>
<protein>
    <submittedName>
        <fullName evidence="4">Ankyrin repeat domain-containing protein</fullName>
    </submittedName>
</protein>
<proteinExistence type="predicted"/>
<comment type="caution">
    <text evidence="4">The sequence shown here is derived from an EMBL/GenBank/DDBJ whole genome shotgun (WGS) entry which is preliminary data.</text>
</comment>
<keyword evidence="2 3" id="KW-0040">ANK repeat</keyword>
<feature type="repeat" description="ANK" evidence="3">
    <location>
        <begin position="484"/>
        <end position="516"/>
    </location>
</feature>
<dbReference type="Gene3D" id="1.25.40.20">
    <property type="entry name" value="Ankyrin repeat-containing domain"/>
    <property type="match status" value="4"/>
</dbReference>
<gene>
    <name evidence="4" type="ORF">EG028_03525</name>
</gene>
<dbReference type="RefSeq" id="WP_120515596.1">
    <property type="nucleotide sequence ID" value="NZ_QXZY01000003.1"/>
</dbReference>
<reference evidence="5" key="1">
    <citation type="submission" date="2018-11" db="EMBL/GenBank/DDBJ databases">
        <title>Chitinophaga lutea sp.nov., isolate from arsenic contaminated soil.</title>
        <authorList>
            <person name="Zong Y."/>
        </authorList>
    </citation>
    <scope>NUCLEOTIDE SEQUENCE [LARGE SCALE GENOMIC DNA]</scope>
    <source>
        <strain evidence="5">YLT18</strain>
    </source>
</reference>
<dbReference type="InterPro" id="IPR036770">
    <property type="entry name" value="Ankyrin_rpt-contain_sf"/>
</dbReference>
<dbReference type="InterPro" id="IPR002110">
    <property type="entry name" value="Ankyrin_rpt"/>
</dbReference>
<dbReference type="PROSITE" id="PS50297">
    <property type="entry name" value="ANK_REP_REGION"/>
    <property type="match status" value="5"/>
</dbReference>
<dbReference type="PANTHER" id="PTHR24198">
    <property type="entry name" value="ANKYRIN REPEAT AND PROTEIN KINASE DOMAIN-CONTAINING PROTEIN"/>
    <property type="match status" value="1"/>
</dbReference>
<feature type="repeat" description="ANK" evidence="3">
    <location>
        <begin position="262"/>
        <end position="294"/>
    </location>
</feature>
<feature type="repeat" description="ANK" evidence="3">
    <location>
        <begin position="298"/>
        <end position="330"/>
    </location>
</feature>
<dbReference type="EMBL" id="RMBX01000002">
    <property type="protein sequence ID" value="RPD42259.1"/>
    <property type="molecule type" value="Genomic_DNA"/>
</dbReference>
<feature type="repeat" description="ANK" evidence="3">
    <location>
        <begin position="450"/>
        <end position="482"/>
    </location>
</feature>
<accession>A0A3N4MRS0</accession>
<dbReference type="Pfam" id="PF00023">
    <property type="entry name" value="Ank"/>
    <property type="match status" value="1"/>
</dbReference>
<dbReference type="SUPFAM" id="SSF48403">
    <property type="entry name" value="Ankyrin repeat"/>
    <property type="match status" value="3"/>
</dbReference>
<dbReference type="Pfam" id="PF12796">
    <property type="entry name" value="Ank_2"/>
    <property type="match status" value="2"/>
</dbReference>
<dbReference type="Pfam" id="PF13606">
    <property type="entry name" value="Ank_3"/>
    <property type="match status" value="1"/>
</dbReference>
<sequence length="545" mass="60226">MTRPEALSKNEPLVWSSGNGTDVWDMFQAAAGGDVTALQSLLARDPGLIRCDYDYRTPMYFAVKENRAEAVKYLLEQGANPVSSGTPDTLWQMAKDRGFTEIQSMLEKAMGQHINPEGSRIAKAIRERDLAKVKKMLDAEPQLLHAPDEHTNQPIHWAVMSRQPDMIEELLNRGADIHARRFDGARPIQLCNGDYGYRGWRDVPEDTAATPKDIYDLLVQKGAEVDIYMASLTGNIQRVRQLLDEDPSLANRLSDYVTYYQGSGSAINNAVSGGHKAIVKLLLERGADPNLPEPGIAPNGHAIYTAVVNGDIEMVKLLLQYGAHPNVEVESSADALSRAINNKNQPVIDLLCSYGAYRKVHLLAYYNDLQTAAAMFAAKPSLANDVNALENAAGQGHALFVKLILRYQPDLAKRIAVGVRSRGPLEAVQTKELRDFLFSQGMNPNHRTWLGVTPLHKFAEHNDTENAESFIEHGADIHAVDEENLSTPLGYAAKYGRKEMVELLLRKGANPELPLEHPWARPLAWAERRGHTEVAAVLAGHQKGA</sequence>
<feature type="repeat" description="ANK" evidence="3">
    <location>
        <begin position="150"/>
        <end position="182"/>
    </location>
</feature>
<dbReference type="SMART" id="SM00248">
    <property type="entry name" value="ANK"/>
    <property type="match status" value="9"/>
</dbReference>
<organism evidence="4 5">
    <name type="scientific">Chitinophaga barathri</name>
    <dbReference type="NCBI Taxonomy" id="1647451"/>
    <lineage>
        <taxon>Bacteria</taxon>
        <taxon>Pseudomonadati</taxon>
        <taxon>Bacteroidota</taxon>
        <taxon>Chitinophagia</taxon>
        <taxon>Chitinophagales</taxon>
        <taxon>Chitinophagaceae</taxon>
        <taxon>Chitinophaga</taxon>
    </lineage>
</organism>
<evidence type="ECO:0000256" key="3">
    <source>
        <dbReference type="PROSITE-ProRule" id="PRU00023"/>
    </source>
</evidence>
<dbReference type="Proteomes" id="UP000279089">
    <property type="component" value="Unassembled WGS sequence"/>
</dbReference>
<dbReference type="OrthoDB" id="5657095at2"/>
<dbReference type="AlphaFoldDB" id="A0A3N4MRS0"/>
<keyword evidence="5" id="KW-1185">Reference proteome</keyword>
<evidence type="ECO:0000313" key="5">
    <source>
        <dbReference type="Proteomes" id="UP000279089"/>
    </source>
</evidence>
<name>A0A3N4MRS0_9BACT</name>
<keyword evidence="1" id="KW-0677">Repeat</keyword>
<evidence type="ECO:0000256" key="2">
    <source>
        <dbReference type="ARBA" id="ARBA00023043"/>
    </source>
</evidence>
<dbReference type="PROSITE" id="PS50088">
    <property type="entry name" value="ANK_REPEAT"/>
    <property type="match status" value="6"/>
</dbReference>